<accession>C6XEM0</accession>
<reference evidence="2" key="1">
    <citation type="submission" date="2009-07" db="EMBL/GenBank/DDBJ databases">
        <title>Complete sequence of plasmid 1 of Methylovorus sp. SIP3-4.</title>
        <authorList>
            <consortium name="US DOE Joint Genome Institute"/>
            <person name="Lucas S."/>
            <person name="Copeland A."/>
            <person name="Lapidus A."/>
            <person name="Glavina del Rio T."/>
            <person name="Tice H."/>
            <person name="Bruce D."/>
            <person name="Goodwin L."/>
            <person name="Pitluck S."/>
            <person name="Clum A."/>
            <person name="Larimer F."/>
            <person name="Land M."/>
            <person name="Hauser L."/>
            <person name="Kyrpides N."/>
            <person name="Mikhailova N."/>
            <person name="Kayluzhnaya M."/>
            <person name="Chistoserdova L."/>
        </authorList>
    </citation>
    <scope>NUCLEOTIDE SEQUENCE [LARGE SCALE GENOMIC DNA]</scope>
    <source>
        <strain evidence="2">SIP3-4</strain>
        <plasmid evidence="2">pMsip01</plasmid>
    </source>
</reference>
<dbReference type="OrthoDB" id="5877230at2"/>
<dbReference type="AlphaFoldDB" id="C6XEM0"/>
<dbReference type="KEGG" id="mei:Msip34_2853"/>
<geneLocation type="plasmid" evidence="1 2">
    <name>pMsip01</name>
</geneLocation>
<dbReference type="InterPro" id="IPR027417">
    <property type="entry name" value="P-loop_NTPase"/>
</dbReference>
<reference evidence="1 2" key="2">
    <citation type="journal article" date="2011" name="J. Bacteriol.">
        <title>Genomes of three methylotrophs from a single niche uncover genetic and metabolic divergence of Methylophilaceae.</title>
        <authorList>
            <person name="Lapidus A."/>
            <person name="Clum A."/>
            <person name="Labutti K."/>
            <person name="Kaluzhnaya M.G."/>
            <person name="Lim S."/>
            <person name="Beck D.A."/>
            <person name="Glavina Del Rio T."/>
            <person name="Nolan M."/>
            <person name="Mavromatis K."/>
            <person name="Huntemann M."/>
            <person name="Lucas S."/>
            <person name="Lidstrom M.E."/>
            <person name="Ivanova N."/>
            <person name="Chistoserdova L."/>
        </authorList>
    </citation>
    <scope>NUCLEOTIDE SEQUENCE [LARGE SCALE GENOMIC DNA]</scope>
    <source>
        <strain evidence="1 2">SIP3-4</strain>
        <plasmid evidence="1 2">pMsip01</plasmid>
    </source>
</reference>
<name>C6XEM0_METGS</name>
<keyword evidence="2" id="KW-1185">Reference proteome</keyword>
<dbReference type="EMBL" id="CP001675">
    <property type="protein sequence ID" value="ACT52077.1"/>
    <property type="molecule type" value="Genomic_DNA"/>
</dbReference>
<evidence type="ECO:0000313" key="1">
    <source>
        <dbReference type="EMBL" id="ACT52077.1"/>
    </source>
</evidence>
<keyword evidence="1" id="KW-0614">Plasmid</keyword>
<evidence type="ECO:0000313" key="2">
    <source>
        <dbReference type="Proteomes" id="UP000002743"/>
    </source>
</evidence>
<sequence length="255" mass="28511">MHKKVVVLNVSGNVGKTTISSQLLYPRMRDASGKFPTLVEVETYNKSAAGLPGITAIQKTGSQYRDVYELAYEDPALIVDVGASNIVPFFEQLTTYRGSAEVFDMFIVPTTPGSKEMHDTLKTIQLLRMFGVGDDRLRVVFTRVASDVVDEFKLLYNASATDTHSFNFDKNLTIFETELFKELGELGETVDSLLSDDSDYPTLIRAAETPQDKKRLVKRDMALRMARSVNDNLDFVFSHLALQVAEKPTVKPVKK</sequence>
<dbReference type="HOGENOM" id="CLU_096500_0_0_4"/>
<protein>
    <submittedName>
        <fullName evidence="1">Uncharacterized protein</fullName>
    </submittedName>
</protein>
<organism evidence="1 2">
    <name type="scientific">Methylovorus glucosotrophus (strain SIP3-4)</name>
    <dbReference type="NCBI Taxonomy" id="582744"/>
    <lineage>
        <taxon>Bacteria</taxon>
        <taxon>Pseudomonadati</taxon>
        <taxon>Pseudomonadota</taxon>
        <taxon>Betaproteobacteria</taxon>
        <taxon>Nitrosomonadales</taxon>
        <taxon>Methylophilaceae</taxon>
        <taxon>Methylovorus</taxon>
    </lineage>
</organism>
<gene>
    <name evidence="1" type="ordered locus">Msip34_2853</name>
</gene>
<dbReference type="InterPro" id="IPR047985">
    <property type="entry name" value="StbB-like"/>
</dbReference>
<dbReference type="Proteomes" id="UP000002743">
    <property type="component" value="Plasmid pMsip01"/>
</dbReference>
<dbReference type="NCBIfam" id="NF041292">
    <property type="entry name" value="StbB"/>
    <property type="match status" value="1"/>
</dbReference>
<proteinExistence type="predicted"/>
<dbReference type="SUPFAM" id="SSF52540">
    <property type="entry name" value="P-loop containing nucleoside triphosphate hydrolases"/>
    <property type="match status" value="1"/>
</dbReference>
<dbReference type="RefSeq" id="WP_012777675.1">
    <property type="nucleotide sequence ID" value="NC_012970.1"/>
</dbReference>
<dbReference type="Gene3D" id="3.40.50.300">
    <property type="entry name" value="P-loop containing nucleotide triphosphate hydrolases"/>
    <property type="match status" value="1"/>
</dbReference>